<accession>A0ABP9S2Z7</accession>
<gene>
    <name evidence="3" type="primary">djlA</name>
    <name evidence="3" type="ORF">GCM10025772_13860</name>
</gene>
<keyword evidence="1" id="KW-0143">Chaperone</keyword>
<name>A0ABP9S2Z7_9GAMM</name>
<dbReference type="CDD" id="cd07316">
    <property type="entry name" value="terB_like_DjlA"/>
    <property type="match status" value="1"/>
</dbReference>
<organism evidence="3 4">
    <name type="scientific">Ferrimonas gelatinilytica</name>
    <dbReference type="NCBI Taxonomy" id="1255257"/>
    <lineage>
        <taxon>Bacteria</taxon>
        <taxon>Pseudomonadati</taxon>
        <taxon>Pseudomonadota</taxon>
        <taxon>Gammaproteobacteria</taxon>
        <taxon>Alteromonadales</taxon>
        <taxon>Ferrimonadaceae</taxon>
        <taxon>Ferrimonas</taxon>
    </lineage>
</organism>
<comment type="caution">
    <text evidence="3">The sequence shown here is derived from an EMBL/GenBank/DDBJ whole genome shotgun (WGS) entry which is preliminary data.</text>
</comment>
<dbReference type="EMBL" id="BAABLF010000007">
    <property type="protein sequence ID" value="GAA5190053.1"/>
    <property type="molecule type" value="Genomic_DNA"/>
</dbReference>
<dbReference type="SUPFAM" id="SSF46565">
    <property type="entry name" value="Chaperone J-domain"/>
    <property type="match status" value="1"/>
</dbReference>
<dbReference type="NCBIfam" id="NF006948">
    <property type="entry name" value="PRK09430.1"/>
    <property type="match status" value="1"/>
</dbReference>
<dbReference type="RefSeq" id="WP_345316317.1">
    <property type="nucleotide sequence ID" value="NZ_BAABLF010000007.1"/>
</dbReference>
<dbReference type="Pfam" id="PF05099">
    <property type="entry name" value="TerB"/>
    <property type="match status" value="1"/>
</dbReference>
<evidence type="ECO:0000256" key="1">
    <source>
        <dbReference type="ARBA" id="ARBA00023186"/>
    </source>
</evidence>
<evidence type="ECO:0000313" key="4">
    <source>
        <dbReference type="Proteomes" id="UP001501600"/>
    </source>
</evidence>
<dbReference type="SUPFAM" id="SSF158682">
    <property type="entry name" value="TerB-like"/>
    <property type="match status" value="1"/>
</dbReference>
<feature type="domain" description="J" evidence="2">
    <location>
        <begin position="178"/>
        <end position="242"/>
    </location>
</feature>
<proteinExistence type="predicted"/>
<protein>
    <submittedName>
        <fullName evidence="3">Co-chaperone DjlA</fullName>
    </submittedName>
</protein>
<dbReference type="Gene3D" id="1.10.287.110">
    <property type="entry name" value="DnaJ domain"/>
    <property type="match status" value="1"/>
</dbReference>
<dbReference type="InterPro" id="IPR029024">
    <property type="entry name" value="TerB-like"/>
</dbReference>
<dbReference type="Pfam" id="PF00226">
    <property type="entry name" value="DnaJ"/>
    <property type="match status" value="1"/>
</dbReference>
<evidence type="ECO:0000259" key="2">
    <source>
        <dbReference type="PROSITE" id="PS50076"/>
    </source>
</evidence>
<dbReference type="InterPro" id="IPR001623">
    <property type="entry name" value="DnaJ_domain"/>
</dbReference>
<dbReference type="CDD" id="cd06257">
    <property type="entry name" value="DnaJ"/>
    <property type="match status" value="1"/>
</dbReference>
<dbReference type="Proteomes" id="UP001501600">
    <property type="component" value="Unassembled WGS sequence"/>
</dbReference>
<dbReference type="InterPro" id="IPR007791">
    <property type="entry name" value="DjlA_N"/>
</dbReference>
<dbReference type="SMART" id="SM00271">
    <property type="entry name" value="DnaJ"/>
    <property type="match status" value="1"/>
</dbReference>
<keyword evidence="4" id="KW-1185">Reference proteome</keyword>
<dbReference type="Gene3D" id="1.10.3680.10">
    <property type="entry name" value="TerB-like"/>
    <property type="match status" value="1"/>
</dbReference>
<dbReference type="PRINTS" id="PR00625">
    <property type="entry name" value="JDOMAIN"/>
</dbReference>
<sequence>MAIWGKFFGAAIGFLLGRFIGALLGAYLGHRFIDQRRSANPFFQTTFAVMGHVAKSNGRVTEQDIALASSLMSQIGLRGRAKEAAQRAYRQGKAADYPLDRELKRLNMALRFRRDLARLFIEIQLQAALVDGVLDDHERALMSRICAALGFSEADLERLIAMRHGERHSQTASMTLEDACRILGVNGDDSLPSIKRAYRKLMAQHHPDKLASQGLPPEMLSVAQQKSQDIQAAWERIRASKA</sequence>
<dbReference type="InterPro" id="IPR036869">
    <property type="entry name" value="J_dom_sf"/>
</dbReference>
<dbReference type="PROSITE" id="PS50076">
    <property type="entry name" value="DNAJ_2"/>
    <property type="match status" value="1"/>
</dbReference>
<evidence type="ECO:0000313" key="3">
    <source>
        <dbReference type="EMBL" id="GAA5190053.1"/>
    </source>
</evidence>
<reference evidence="4" key="1">
    <citation type="journal article" date="2019" name="Int. J. Syst. Evol. Microbiol.">
        <title>The Global Catalogue of Microorganisms (GCM) 10K type strain sequencing project: providing services to taxonomists for standard genome sequencing and annotation.</title>
        <authorList>
            <consortium name="The Broad Institute Genomics Platform"/>
            <consortium name="The Broad Institute Genome Sequencing Center for Infectious Disease"/>
            <person name="Wu L."/>
            <person name="Ma J."/>
        </authorList>
    </citation>
    <scope>NUCLEOTIDE SEQUENCE [LARGE SCALE GENOMIC DNA]</scope>
    <source>
        <strain evidence="4">JCM 18720</strain>
    </source>
</reference>